<keyword evidence="4 6" id="KW-0238">DNA-binding</keyword>
<keyword evidence="7" id="KW-0812">Transmembrane</keyword>
<dbReference type="GO" id="GO:0016987">
    <property type="term" value="F:sigma factor activity"/>
    <property type="evidence" value="ECO:0007669"/>
    <property type="project" value="UniProtKB-KW"/>
</dbReference>
<dbReference type="Pfam" id="PF04542">
    <property type="entry name" value="Sigma70_r2"/>
    <property type="match status" value="1"/>
</dbReference>
<keyword evidence="2 6" id="KW-0805">Transcription regulation</keyword>
<protein>
    <recommendedName>
        <fullName evidence="6">RNA polymerase sigma factor</fullName>
    </recommendedName>
</protein>
<dbReference type="CDD" id="cd06171">
    <property type="entry name" value="Sigma70_r4"/>
    <property type="match status" value="1"/>
</dbReference>
<feature type="domain" description="RNA polymerase sigma-70 region 2" evidence="8">
    <location>
        <begin position="64"/>
        <end position="130"/>
    </location>
</feature>
<evidence type="ECO:0000256" key="6">
    <source>
        <dbReference type="RuleBase" id="RU000716"/>
    </source>
</evidence>
<sequence length="227" mass="26388">MVIFLWLKIISVFIIILLFLDKSKKSALEKRAACVIVKIIMENLNDEQLTNLAAKGNNEALKTLVARHLSAIYRLAFRYAQNSDDAEDIAQETFVKVWRHLKKFDQTKKFKSWLYQIAKNTGLDWLKKKRAISFSEWEKINNQDLGIENFIDEADAPDVLADKKLLANKLSTAAKQLPKKYAEVVSLRHNQELNFREIAQSLREPLNTVKSRYRRALVLLKKMLIKQ</sequence>
<keyword evidence="7" id="KW-1133">Transmembrane helix</keyword>
<comment type="similarity">
    <text evidence="1 6">Belongs to the sigma-70 factor family. ECF subfamily.</text>
</comment>
<evidence type="ECO:0000256" key="3">
    <source>
        <dbReference type="ARBA" id="ARBA00023082"/>
    </source>
</evidence>
<dbReference type="InterPro" id="IPR036388">
    <property type="entry name" value="WH-like_DNA-bd_sf"/>
</dbReference>
<dbReference type="PROSITE" id="PS01063">
    <property type="entry name" value="SIGMA70_ECF"/>
    <property type="match status" value="1"/>
</dbReference>
<organism evidence="10 11">
    <name type="scientific">Candidatus Falkowbacteria bacterium CG10_big_fil_rev_8_21_14_0_10_43_11</name>
    <dbReference type="NCBI Taxonomy" id="1974568"/>
    <lineage>
        <taxon>Bacteria</taxon>
        <taxon>Candidatus Falkowiibacteriota</taxon>
    </lineage>
</organism>
<dbReference type="InterPro" id="IPR013249">
    <property type="entry name" value="RNA_pol_sigma70_r4_t2"/>
</dbReference>
<gene>
    <name evidence="10" type="ORF">COU00_01055</name>
</gene>
<accession>A0A2M6WMS6</accession>
<evidence type="ECO:0000259" key="9">
    <source>
        <dbReference type="Pfam" id="PF08281"/>
    </source>
</evidence>
<evidence type="ECO:0000256" key="2">
    <source>
        <dbReference type="ARBA" id="ARBA00023015"/>
    </source>
</evidence>
<evidence type="ECO:0000313" key="11">
    <source>
        <dbReference type="Proteomes" id="UP000229335"/>
    </source>
</evidence>
<dbReference type="InterPro" id="IPR007627">
    <property type="entry name" value="RNA_pol_sigma70_r2"/>
</dbReference>
<proteinExistence type="inferred from homology"/>
<feature type="domain" description="RNA polymerase sigma factor 70 region 4 type 2" evidence="9">
    <location>
        <begin position="169"/>
        <end position="218"/>
    </location>
</feature>
<feature type="transmembrane region" description="Helical" evidence="7">
    <location>
        <begin position="6"/>
        <end position="21"/>
    </location>
</feature>
<comment type="caution">
    <text evidence="10">The sequence shown here is derived from an EMBL/GenBank/DDBJ whole genome shotgun (WGS) entry which is preliminary data.</text>
</comment>
<evidence type="ECO:0000256" key="5">
    <source>
        <dbReference type="ARBA" id="ARBA00023163"/>
    </source>
</evidence>
<dbReference type="Gene3D" id="1.10.10.10">
    <property type="entry name" value="Winged helix-like DNA-binding domain superfamily/Winged helix DNA-binding domain"/>
    <property type="match status" value="1"/>
</dbReference>
<evidence type="ECO:0000313" key="10">
    <source>
        <dbReference type="EMBL" id="PIT94034.1"/>
    </source>
</evidence>
<name>A0A2M6WMS6_9BACT</name>
<dbReference type="GO" id="GO:0003677">
    <property type="term" value="F:DNA binding"/>
    <property type="evidence" value="ECO:0007669"/>
    <property type="project" value="UniProtKB-KW"/>
</dbReference>
<dbReference type="InterPro" id="IPR013325">
    <property type="entry name" value="RNA_pol_sigma_r2"/>
</dbReference>
<keyword evidence="3 6" id="KW-0731">Sigma factor</keyword>
<dbReference type="Proteomes" id="UP000229335">
    <property type="component" value="Unassembled WGS sequence"/>
</dbReference>
<dbReference type="SUPFAM" id="SSF88659">
    <property type="entry name" value="Sigma3 and sigma4 domains of RNA polymerase sigma factors"/>
    <property type="match status" value="1"/>
</dbReference>
<evidence type="ECO:0000256" key="4">
    <source>
        <dbReference type="ARBA" id="ARBA00023125"/>
    </source>
</evidence>
<dbReference type="InterPro" id="IPR000838">
    <property type="entry name" value="RNA_pol_sigma70_ECF_CS"/>
</dbReference>
<keyword evidence="7" id="KW-0472">Membrane</keyword>
<evidence type="ECO:0000256" key="1">
    <source>
        <dbReference type="ARBA" id="ARBA00010641"/>
    </source>
</evidence>
<dbReference type="Gene3D" id="1.10.1740.10">
    <property type="match status" value="1"/>
</dbReference>
<dbReference type="InterPro" id="IPR014284">
    <property type="entry name" value="RNA_pol_sigma-70_dom"/>
</dbReference>
<dbReference type="InterPro" id="IPR013324">
    <property type="entry name" value="RNA_pol_sigma_r3/r4-like"/>
</dbReference>
<dbReference type="InterPro" id="IPR039425">
    <property type="entry name" value="RNA_pol_sigma-70-like"/>
</dbReference>
<dbReference type="Pfam" id="PF08281">
    <property type="entry name" value="Sigma70_r4_2"/>
    <property type="match status" value="1"/>
</dbReference>
<dbReference type="PANTHER" id="PTHR43133">
    <property type="entry name" value="RNA POLYMERASE ECF-TYPE SIGMA FACTO"/>
    <property type="match status" value="1"/>
</dbReference>
<dbReference type="NCBIfam" id="TIGR02937">
    <property type="entry name" value="sigma70-ECF"/>
    <property type="match status" value="1"/>
</dbReference>
<dbReference type="PANTHER" id="PTHR43133:SF51">
    <property type="entry name" value="RNA POLYMERASE SIGMA FACTOR"/>
    <property type="match status" value="1"/>
</dbReference>
<evidence type="ECO:0000256" key="7">
    <source>
        <dbReference type="SAM" id="Phobius"/>
    </source>
</evidence>
<dbReference type="SUPFAM" id="SSF88946">
    <property type="entry name" value="Sigma2 domain of RNA polymerase sigma factors"/>
    <property type="match status" value="1"/>
</dbReference>
<evidence type="ECO:0000259" key="8">
    <source>
        <dbReference type="Pfam" id="PF04542"/>
    </source>
</evidence>
<keyword evidence="5 6" id="KW-0804">Transcription</keyword>
<dbReference type="AlphaFoldDB" id="A0A2M6WMS6"/>
<dbReference type="GO" id="GO:0006352">
    <property type="term" value="P:DNA-templated transcription initiation"/>
    <property type="evidence" value="ECO:0007669"/>
    <property type="project" value="InterPro"/>
</dbReference>
<reference evidence="11" key="1">
    <citation type="submission" date="2017-09" db="EMBL/GenBank/DDBJ databases">
        <title>Depth-based differentiation of microbial function through sediment-hosted aquifers and enrichment of novel symbionts in the deep terrestrial subsurface.</title>
        <authorList>
            <person name="Probst A.J."/>
            <person name="Ladd B."/>
            <person name="Jarett J.K."/>
            <person name="Geller-Mcgrath D.E."/>
            <person name="Sieber C.M.K."/>
            <person name="Emerson J.B."/>
            <person name="Anantharaman K."/>
            <person name="Thomas B.C."/>
            <person name="Malmstrom R."/>
            <person name="Stieglmeier M."/>
            <person name="Klingl A."/>
            <person name="Woyke T."/>
            <person name="Ryan C.M."/>
            <person name="Banfield J.F."/>
        </authorList>
    </citation>
    <scope>NUCLEOTIDE SEQUENCE [LARGE SCALE GENOMIC DNA]</scope>
</reference>
<dbReference type="EMBL" id="PFAS01000014">
    <property type="protein sequence ID" value="PIT94034.1"/>
    <property type="molecule type" value="Genomic_DNA"/>
</dbReference>